<evidence type="ECO:0000256" key="3">
    <source>
        <dbReference type="ARBA" id="ARBA00023008"/>
    </source>
</evidence>
<dbReference type="PANTHER" id="PTHR42838">
    <property type="entry name" value="CYTOCHROME C OXIDASE SUBUNIT II"/>
    <property type="match status" value="1"/>
</dbReference>
<feature type="transmembrane region" description="Helical" evidence="5">
    <location>
        <begin position="9"/>
        <end position="30"/>
    </location>
</feature>
<proteinExistence type="predicted"/>
<dbReference type="OrthoDB" id="27522at2157"/>
<protein>
    <submittedName>
        <fullName evidence="7">Cytochrome c oxidase subunit 2</fullName>
    </submittedName>
</protein>
<accession>A0A1I3SJK2</accession>
<organism evidence="7 8">
    <name type="scientific">Natronobacterium gregoryi</name>
    <dbReference type="NCBI Taxonomy" id="44930"/>
    <lineage>
        <taxon>Archaea</taxon>
        <taxon>Methanobacteriati</taxon>
        <taxon>Methanobacteriota</taxon>
        <taxon>Stenosarchaea group</taxon>
        <taxon>Halobacteria</taxon>
        <taxon>Halobacteriales</taxon>
        <taxon>Natrialbaceae</taxon>
        <taxon>Natronobacterium</taxon>
    </lineage>
</organism>
<dbReference type="EMBL" id="FORO01000043">
    <property type="protein sequence ID" value="SFJ58924.1"/>
    <property type="molecule type" value="Genomic_DNA"/>
</dbReference>
<dbReference type="PROSITE" id="PS00078">
    <property type="entry name" value="COX2"/>
    <property type="match status" value="1"/>
</dbReference>
<dbReference type="InterPro" id="IPR051403">
    <property type="entry name" value="NosZ/Cyto_c_oxidase_sub2"/>
</dbReference>
<gene>
    <name evidence="7" type="ORF">SAMN05443661_14315</name>
</gene>
<dbReference type="GeneID" id="14206558"/>
<evidence type="ECO:0000313" key="7">
    <source>
        <dbReference type="EMBL" id="SFJ58924.1"/>
    </source>
</evidence>
<dbReference type="InterPro" id="IPR008972">
    <property type="entry name" value="Cupredoxin"/>
</dbReference>
<evidence type="ECO:0000259" key="6">
    <source>
        <dbReference type="PROSITE" id="PS50857"/>
    </source>
</evidence>
<evidence type="ECO:0000313" key="8">
    <source>
        <dbReference type="Proteomes" id="UP000182829"/>
    </source>
</evidence>
<dbReference type="GO" id="GO:0005507">
    <property type="term" value="F:copper ion binding"/>
    <property type="evidence" value="ECO:0007669"/>
    <property type="project" value="InterPro"/>
</dbReference>
<keyword evidence="3" id="KW-0186">Copper</keyword>
<feature type="domain" description="Cytochrome oxidase subunit II copper A binding" evidence="6">
    <location>
        <begin position="55"/>
        <end position="167"/>
    </location>
</feature>
<dbReference type="PANTHER" id="PTHR42838:SF2">
    <property type="entry name" value="NITROUS-OXIDE REDUCTASE"/>
    <property type="match status" value="1"/>
</dbReference>
<evidence type="ECO:0000256" key="5">
    <source>
        <dbReference type="SAM" id="Phobius"/>
    </source>
</evidence>
<keyword evidence="5" id="KW-0472">Membrane</keyword>
<feature type="region of interest" description="Disordered" evidence="4">
    <location>
        <begin position="240"/>
        <end position="272"/>
    </location>
</feature>
<name>A0A1I3SJK2_9EURY</name>
<keyword evidence="2" id="KW-0479">Metal-binding</keyword>
<keyword evidence="5" id="KW-0812">Transmembrane</keyword>
<dbReference type="InterPro" id="IPR001505">
    <property type="entry name" value="Copper_CuA"/>
</dbReference>
<dbReference type="SUPFAM" id="SSF49503">
    <property type="entry name" value="Cupredoxins"/>
    <property type="match status" value="1"/>
</dbReference>
<dbReference type="CDD" id="cd13913">
    <property type="entry name" value="ba3_CcO_II_C"/>
    <property type="match status" value="1"/>
</dbReference>
<dbReference type="AlphaFoldDB" id="A0A1I3SJK2"/>
<sequence length="272" mass="29732">MKIHQYERLWLVGAMVLIVGFILTITYGSVGLGISMVDDEADALAPGDIGEDERFEEPRVEQVGENQYEVYVVAMTFIFQPDPIEIPAESEVTFYVTSQDVIHSFTVVGTNTNTMVIPGEVSTLTVEFDDPGEYGVICNEYCGSGHHDMEAQLFVLEDGEFDLTELEVEADEAVALDEEIELTATVENRQFDSIEETVTIEIGEESFEETISIDGEESENVTVTVDADDLEGDDHDWAVEVTDESESGTVTVGEEDGTDTDGEHDAGGDGDG</sequence>
<dbReference type="GO" id="GO:0004129">
    <property type="term" value="F:cytochrome-c oxidase activity"/>
    <property type="evidence" value="ECO:0007669"/>
    <property type="project" value="InterPro"/>
</dbReference>
<dbReference type="InterPro" id="IPR034214">
    <property type="entry name" value="Ba3_CcO_II_C"/>
</dbReference>
<comment type="subcellular location">
    <subcellularLocation>
        <location evidence="1">Cell envelope</location>
    </subcellularLocation>
</comment>
<evidence type="ECO:0000256" key="4">
    <source>
        <dbReference type="SAM" id="MobiDB-lite"/>
    </source>
</evidence>
<evidence type="ECO:0000256" key="1">
    <source>
        <dbReference type="ARBA" id="ARBA00004196"/>
    </source>
</evidence>
<reference evidence="7 8" key="1">
    <citation type="submission" date="2016-10" db="EMBL/GenBank/DDBJ databases">
        <authorList>
            <person name="de Groot N.N."/>
        </authorList>
    </citation>
    <scope>NUCLEOTIDE SEQUENCE [LARGE SCALE GENOMIC DNA]</scope>
    <source>
        <strain evidence="7 8">SP2</strain>
    </source>
</reference>
<dbReference type="GO" id="GO:0016020">
    <property type="term" value="C:membrane"/>
    <property type="evidence" value="ECO:0007669"/>
    <property type="project" value="InterPro"/>
</dbReference>
<keyword evidence="5" id="KW-1133">Transmembrane helix</keyword>
<dbReference type="RefSeq" id="WP_005579816.1">
    <property type="nucleotide sequence ID" value="NZ_FORO01000043.1"/>
</dbReference>
<dbReference type="InterPro" id="IPR002429">
    <property type="entry name" value="CcO_II-like_C"/>
</dbReference>
<dbReference type="PROSITE" id="PS50857">
    <property type="entry name" value="COX2_CUA"/>
    <property type="match status" value="1"/>
</dbReference>
<dbReference type="OMA" id="ITMIDDE"/>
<feature type="compositionally biased region" description="Basic and acidic residues" evidence="4">
    <location>
        <begin position="261"/>
        <end position="272"/>
    </location>
</feature>
<evidence type="ECO:0000256" key="2">
    <source>
        <dbReference type="ARBA" id="ARBA00022723"/>
    </source>
</evidence>
<dbReference type="Gene3D" id="2.60.40.420">
    <property type="entry name" value="Cupredoxins - blue copper proteins"/>
    <property type="match status" value="1"/>
</dbReference>
<dbReference type="Pfam" id="PF00116">
    <property type="entry name" value="COX2"/>
    <property type="match status" value="1"/>
</dbReference>
<dbReference type="Proteomes" id="UP000182829">
    <property type="component" value="Unassembled WGS sequence"/>
</dbReference>